<organism evidence="1 2">
    <name type="scientific">Mycetomoellerius zeteki</name>
    <dbReference type="NCBI Taxonomy" id="64791"/>
    <lineage>
        <taxon>Eukaryota</taxon>
        <taxon>Metazoa</taxon>
        <taxon>Ecdysozoa</taxon>
        <taxon>Arthropoda</taxon>
        <taxon>Hexapoda</taxon>
        <taxon>Insecta</taxon>
        <taxon>Pterygota</taxon>
        <taxon>Neoptera</taxon>
        <taxon>Endopterygota</taxon>
        <taxon>Hymenoptera</taxon>
        <taxon>Apocrita</taxon>
        <taxon>Aculeata</taxon>
        <taxon>Formicoidea</taxon>
        <taxon>Formicidae</taxon>
        <taxon>Myrmicinae</taxon>
        <taxon>Mycetomoellerius</taxon>
    </lineage>
</organism>
<name>A0A151WU05_9HYME</name>
<dbReference type="EMBL" id="KQ982737">
    <property type="protein sequence ID" value="KYQ51422.1"/>
    <property type="molecule type" value="Genomic_DNA"/>
</dbReference>
<reference evidence="1 2" key="1">
    <citation type="submission" date="2015-09" db="EMBL/GenBank/DDBJ databases">
        <title>Trachymyrmex zeteki WGS genome.</title>
        <authorList>
            <person name="Nygaard S."/>
            <person name="Hu H."/>
            <person name="Boomsma J."/>
            <person name="Zhang G."/>
        </authorList>
    </citation>
    <scope>NUCLEOTIDE SEQUENCE [LARGE SCALE GENOMIC DNA]</scope>
    <source>
        <strain evidence="1">Tzet28-1</strain>
        <tissue evidence="1">Whole body</tissue>
    </source>
</reference>
<dbReference type="AlphaFoldDB" id="A0A151WU05"/>
<protein>
    <submittedName>
        <fullName evidence="1">Uncharacterized protein</fullName>
    </submittedName>
</protein>
<accession>A0A151WU05</accession>
<gene>
    <name evidence="1" type="ORF">ALC60_09477</name>
</gene>
<evidence type="ECO:0000313" key="1">
    <source>
        <dbReference type="EMBL" id="KYQ51422.1"/>
    </source>
</evidence>
<feature type="non-terminal residue" evidence="1">
    <location>
        <position position="1"/>
    </location>
</feature>
<evidence type="ECO:0000313" key="2">
    <source>
        <dbReference type="Proteomes" id="UP000075809"/>
    </source>
</evidence>
<proteinExistence type="predicted"/>
<dbReference type="Proteomes" id="UP000075809">
    <property type="component" value="Unassembled WGS sequence"/>
</dbReference>
<keyword evidence="2" id="KW-1185">Reference proteome</keyword>
<sequence length="194" mass="22911">RKLSHSHEADDDRRKARRCILAEYRSAIQQSPKDILSIDWREEEEGAQSALMNEKPRRTLSRIPCTCTPPPALPETSPSGWTILWACRPPDTPTSVVLNFRRDFLSSFLRSTDNYDKAIKFPWSHMHIRERFRKICTHVQLSTGLHMASPFRNDDALIFARSRTDESVQIRKRFLFKRLKDYYLYMITFQNLHN</sequence>